<dbReference type="EC" id="2.1.-.-" evidence="2"/>
<dbReference type="Pfam" id="PF08241">
    <property type="entry name" value="Methyltransf_11"/>
    <property type="match status" value="1"/>
</dbReference>
<evidence type="ECO:0000259" key="1">
    <source>
        <dbReference type="Pfam" id="PF08241"/>
    </source>
</evidence>
<dbReference type="GO" id="GO:0008168">
    <property type="term" value="F:methyltransferase activity"/>
    <property type="evidence" value="ECO:0007669"/>
    <property type="project" value="UniProtKB-KW"/>
</dbReference>
<evidence type="ECO:0000313" key="2">
    <source>
        <dbReference type="EMBL" id="MDG3004032.1"/>
    </source>
</evidence>
<proteinExistence type="predicted"/>
<protein>
    <submittedName>
        <fullName evidence="2">Class I SAM-dependent methyltransferase</fullName>
        <ecNumber evidence="2">2.1.-.-</ecNumber>
    </submittedName>
</protein>
<dbReference type="SUPFAM" id="SSF53335">
    <property type="entry name" value="S-adenosyl-L-methionine-dependent methyltransferases"/>
    <property type="match status" value="1"/>
</dbReference>
<dbReference type="InterPro" id="IPR013216">
    <property type="entry name" value="Methyltransf_11"/>
</dbReference>
<keyword evidence="3" id="KW-1185">Reference proteome</keyword>
<dbReference type="Gene3D" id="3.40.50.150">
    <property type="entry name" value="Vaccinia Virus protein VP39"/>
    <property type="match status" value="1"/>
</dbReference>
<name>A0ABT6F8X8_9BACT</name>
<comment type="caution">
    <text evidence="2">The sequence shown here is derived from an EMBL/GenBank/DDBJ whole genome shotgun (WGS) entry which is preliminary data.</text>
</comment>
<dbReference type="GO" id="GO:0032259">
    <property type="term" value="P:methylation"/>
    <property type="evidence" value="ECO:0007669"/>
    <property type="project" value="UniProtKB-KW"/>
</dbReference>
<keyword evidence="2" id="KW-0489">Methyltransferase</keyword>
<accession>A0ABT6F8X8</accession>
<keyword evidence="2" id="KW-0808">Transferase</keyword>
<dbReference type="EMBL" id="JARRAG010000002">
    <property type="protein sequence ID" value="MDG3004032.1"/>
    <property type="molecule type" value="Genomic_DNA"/>
</dbReference>
<reference evidence="2 3" key="1">
    <citation type="submission" date="2023-03" db="EMBL/GenBank/DDBJ databases">
        <title>Paludisphaera mucosa sp. nov. a novel planctomycete from northern fen.</title>
        <authorList>
            <person name="Ivanova A."/>
        </authorList>
    </citation>
    <scope>NUCLEOTIDE SEQUENCE [LARGE SCALE GENOMIC DNA]</scope>
    <source>
        <strain evidence="2 3">Pla2</strain>
    </source>
</reference>
<dbReference type="RefSeq" id="WP_277860394.1">
    <property type="nucleotide sequence ID" value="NZ_JARRAG010000002.1"/>
</dbReference>
<dbReference type="InterPro" id="IPR029063">
    <property type="entry name" value="SAM-dependent_MTases_sf"/>
</dbReference>
<feature type="domain" description="Methyltransferase type 11" evidence="1">
    <location>
        <begin position="56"/>
        <end position="147"/>
    </location>
</feature>
<sequence>MTRTIGIEADAPLENLVEQIYRNRFGKQVLTRRTAVWRVLCESWFNRYVPAGGSVLEVAAGYCEFINNVEAGERVAVDLNPETRRHANPDVTVHEIAAERLGEVVPAAHFDAAFMSNFLEHCRTREQVLAVFEAVRGALKPGGRVMILGPNFRACAADYYDYFDHHLALTEKSVAEALELSGFQVEVELARTLPFSFRSKLPSAPWLVRLYLQMPWAWRFFGAQFFLVARRPA</sequence>
<gene>
    <name evidence="2" type="ORF">PZE19_09630</name>
</gene>
<evidence type="ECO:0000313" key="3">
    <source>
        <dbReference type="Proteomes" id="UP001216907"/>
    </source>
</evidence>
<dbReference type="Proteomes" id="UP001216907">
    <property type="component" value="Unassembled WGS sequence"/>
</dbReference>
<organism evidence="2 3">
    <name type="scientific">Paludisphaera mucosa</name>
    <dbReference type="NCBI Taxonomy" id="3030827"/>
    <lineage>
        <taxon>Bacteria</taxon>
        <taxon>Pseudomonadati</taxon>
        <taxon>Planctomycetota</taxon>
        <taxon>Planctomycetia</taxon>
        <taxon>Isosphaerales</taxon>
        <taxon>Isosphaeraceae</taxon>
        <taxon>Paludisphaera</taxon>
    </lineage>
</organism>